<feature type="region of interest" description="Disordered" evidence="4">
    <location>
        <begin position="133"/>
        <end position="155"/>
    </location>
</feature>
<evidence type="ECO:0000313" key="7">
    <source>
        <dbReference type="Proteomes" id="UP000316852"/>
    </source>
</evidence>
<feature type="signal peptide" evidence="5">
    <location>
        <begin position="1"/>
        <end position="30"/>
    </location>
</feature>
<dbReference type="Gene3D" id="1.25.40.10">
    <property type="entry name" value="Tetratricopeptide repeat domain"/>
    <property type="match status" value="4"/>
</dbReference>
<dbReference type="SMART" id="SM00028">
    <property type="entry name" value="TPR"/>
    <property type="match status" value="6"/>
</dbReference>
<feature type="repeat" description="TPR" evidence="3">
    <location>
        <begin position="401"/>
        <end position="434"/>
    </location>
</feature>
<feature type="repeat" description="TPR" evidence="3">
    <location>
        <begin position="367"/>
        <end position="400"/>
    </location>
</feature>
<feature type="repeat" description="TPR" evidence="3">
    <location>
        <begin position="282"/>
        <end position="315"/>
    </location>
</feature>
<evidence type="ECO:0000256" key="4">
    <source>
        <dbReference type="SAM" id="MobiDB-lite"/>
    </source>
</evidence>
<protein>
    <recommendedName>
        <fullName evidence="8">Tetratricopeptide repeat protein</fullName>
    </recommendedName>
</protein>
<feature type="repeat" description="TPR" evidence="3">
    <location>
        <begin position="241"/>
        <end position="274"/>
    </location>
</feature>
<evidence type="ECO:0000256" key="3">
    <source>
        <dbReference type="PROSITE-ProRule" id="PRU00339"/>
    </source>
</evidence>
<keyword evidence="1" id="KW-0677">Repeat</keyword>
<dbReference type="EMBL" id="VBOW01000036">
    <property type="protein sequence ID" value="TMQ58351.1"/>
    <property type="molecule type" value="Genomic_DNA"/>
</dbReference>
<dbReference type="PROSITE" id="PS50005">
    <property type="entry name" value="TPR"/>
    <property type="match status" value="4"/>
</dbReference>
<evidence type="ECO:0000256" key="2">
    <source>
        <dbReference type="ARBA" id="ARBA00022803"/>
    </source>
</evidence>
<accession>A0A538T3Y2</accession>
<dbReference type="PANTHER" id="PTHR44943">
    <property type="entry name" value="CELLULOSE SYNTHASE OPERON PROTEIN C"/>
    <property type="match status" value="1"/>
</dbReference>
<sequence length="544" mass="60051">MPFATGKWKPYLASAAIACLGAFSAQPASASVCFTSGKVYVQQKVYDKAAYFLECARKGDPANIEALSLLAFARARQREFISAGAAFQLAIETATKKGDKKKVEDLQRNRLAENAQLFNAGIAALNRAGSVSLDNERSSGDEGSPQGKIEKQYGPPREYARFTEAGRIHEFWCYPDSGVTFYFAPSSDEATRLEYKPYEGLGDLQHAVTDTTVFPLYAGGSYVAEAAYDFQLASYVDPMSLDTYQNLAYVLSLLGRTDDAIRAAQRGLTIKPDDERLHQNLRAAAMSRGNRLYNAKKYPEAIQAYRQAMLFDPQSAPGYVLKIADAWYAIAGSRGKGTPEQKAAYDSAAVGYAAVVEQPAASDSVKQNALYNAAVIYANQEIYPKAIEILDRAGGLYPKNKEIWSLAGQTKYQAKDAKGAEAALRHALELDPQDATNHQFLFLALNQLSRKEESVAEYTIYKALSEGTKKTEVKVWVDSADNRLGASNQLKTVVKTESYPEEVYTYNEGDKRFETWFYWSKGKSFTFMDGQIFSKGAFPPKKSS</sequence>
<comment type="caution">
    <text evidence="6">The sequence shown here is derived from an EMBL/GenBank/DDBJ whole genome shotgun (WGS) entry which is preliminary data.</text>
</comment>
<dbReference type="Pfam" id="PF13181">
    <property type="entry name" value="TPR_8"/>
    <property type="match status" value="2"/>
</dbReference>
<evidence type="ECO:0000256" key="1">
    <source>
        <dbReference type="ARBA" id="ARBA00022737"/>
    </source>
</evidence>
<feature type="chain" id="PRO_5021990853" description="Tetratricopeptide repeat protein" evidence="5">
    <location>
        <begin position="31"/>
        <end position="544"/>
    </location>
</feature>
<proteinExistence type="predicted"/>
<dbReference type="InterPro" id="IPR011990">
    <property type="entry name" value="TPR-like_helical_dom_sf"/>
</dbReference>
<dbReference type="SUPFAM" id="SSF48452">
    <property type="entry name" value="TPR-like"/>
    <property type="match status" value="2"/>
</dbReference>
<organism evidence="6 7">
    <name type="scientific">Eiseniibacteriota bacterium</name>
    <dbReference type="NCBI Taxonomy" id="2212470"/>
    <lineage>
        <taxon>Bacteria</taxon>
        <taxon>Candidatus Eiseniibacteriota</taxon>
    </lineage>
</organism>
<keyword evidence="5" id="KW-0732">Signal</keyword>
<evidence type="ECO:0008006" key="8">
    <source>
        <dbReference type="Google" id="ProtNLM"/>
    </source>
</evidence>
<dbReference type="PANTHER" id="PTHR44943:SF4">
    <property type="entry name" value="TPR REPEAT-CONTAINING PROTEIN MJ0798"/>
    <property type="match status" value="1"/>
</dbReference>
<dbReference type="AlphaFoldDB" id="A0A538T3Y2"/>
<evidence type="ECO:0000256" key="5">
    <source>
        <dbReference type="SAM" id="SignalP"/>
    </source>
</evidence>
<dbReference type="InterPro" id="IPR051685">
    <property type="entry name" value="Ycf3/AcsC/BcsC/TPR_MFPF"/>
</dbReference>
<evidence type="ECO:0000313" key="6">
    <source>
        <dbReference type="EMBL" id="TMQ58351.1"/>
    </source>
</evidence>
<dbReference type="InterPro" id="IPR019734">
    <property type="entry name" value="TPR_rpt"/>
</dbReference>
<keyword evidence="2 3" id="KW-0802">TPR repeat</keyword>
<gene>
    <name evidence="6" type="ORF">E6K76_08205</name>
</gene>
<name>A0A538T3Y2_UNCEI</name>
<dbReference type="Proteomes" id="UP000316852">
    <property type="component" value="Unassembled WGS sequence"/>
</dbReference>
<reference evidence="6 7" key="1">
    <citation type="journal article" date="2019" name="Nat. Microbiol.">
        <title>Mediterranean grassland soil C-N compound turnover is dependent on rainfall and depth, and is mediated by genomically divergent microorganisms.</title>
        <authorList>
            <person name="Diamond S."/>
            <person name="Andeer P.F."/>
            <person name="Li Z."/>
            <person name="Crits-Christoph A."/>
            <person name="Burstein D."/>
            <person name="Anantharaman K."/>
            <person name="Lane K.R."/>
            <person name="Thomas B.C."/>
            <person name="Pan C."/>
            <person name="Northen T.R."/>
            <person name="Banfield J.F."/>
        </authorList>
    </citation>
    <scope>NUCLEOTIDE SEQUENCE [LARGE SCALE GENOMIC DNA]</scope>
    <source>
        <strain evidence="6">WS_6</strain>
    </source>
</reference>